<organism evidence="4">
    <name type="scientific">Capitella teleta</name>
    <name type="common">Polychaete worm</name>
    <dbReference type="NCBI Taxonomy" id="283909"/>
    <lineage>
        <taxon>Eukaryota</taxon>
        <taxon>Metazoa</taxon>
        <taxon>Spiralia</taxon>
        <taxon>Lophotrochozoa</taxon>
        <taxon>Annelida</taxon>
        <taxon>Polychaeta</taxon>
        <taxon>Sedentaria</taxon>
        <taxon>Scolecida</taxon>
        <taxon>Capitellidae</taxon>
        <taxon>Capitella</taxon>
    </lineage>
</organism>
<dbReference type="SUPFAM" id="SSF48371">
    <property type="entry name" value="ARM repeat"/>
    <property type="match status" value="3"/>
</dbReference>
<dbReference type="STRING" id="283909.R7UD87"/>
<evidence type="ECO:0000256" key="1">
    <source>
        <dbReference type="PROSITE-ProRule" id="PRU00023"/>
    </source>
</evidence>
<evidence type="ECO:0000256" key="3">
    <source>
        <dbReference type="SAM" id="MobiDB-lite"/>
    </source>
</evidence>
<accession>R7UD87</accession>
<feature type="compositionally biased region" description="Basic residues" evidence="3">
    <location>
        <begin position="1295"/>
        <end position="1309"/>
    </location>
</feature>
<feature type="repeat" description="ARM" evidence="2">
    <location>
        <begin position="767"/>
        <end position="809"/>
    </location>
</feature>
<gene>
    <name evidence="4" type="ORF">CAPTEDRAFT_159631</name>
</gene>
<dbReference type="SUPFAM" id="SSF48403">
    <property type="entry name" value="Ankyrin repeat"/>
    <property type="match status" value="1"/>
</dbReference>
<dbReference type="Gene3D" id="1.25.40.20">
    <property type="entry name" value="Ankyrin repeat-containing domain"/>
    <property type="match status" value="1"/>
</dbReference>
<evidence type="ECO:0000313" key="6">
    <source>
        <dbReference type="Proteomes" id="UP000014760"/>
    </source>
</evidence>
<evidence type="ECO:0000313" key="5">
    <source>
        <dbReference type="EnsemblMetazoa" id="CapteP159631"/>
    </source>
</evidence>
<dbReference type="SMART" id="SM00248">
    <property type="entry name" value="ANK"/>
    <property type="match status" value="5"/>
</dbReference>
<dbReference type="InterPro" id="IPR011989">
    <property type="entry name" value="ARM-like"/>
</dbReference>
<dbReference type="PROSITE" id="PS50297">
    <property type="entry name" value="ANK_REP_REGION"/>
    <property type="match status" value="1"/>
</dbReference>
<dbReference type="Proteomes" id="UP000014760">
    <property type="component" value="Unassembled WGS sequence"/>
</dbReference>
<dbReference type="InterPro" id="IPR002110">
    <property type="entry name" value="Ankyrin_rpt"/>
</dbReference>
<evidence type="ECO:0000313" key="4">
    <source>
        <dbReference type="EMBL" id="ELU04066.1"/>
    </source>
</evidence>
<dbReference type="InterPro" id="IPR036770">
    <property type="entry name" value="Ankyrin_rpt-contain_sf"/>
</dbReference>
<feature type="repeat" description="ANK" evidence="1">
    <location>
        <begin position="512"/>
        <end position="544"/>
    </location>
</feature>
<dbReference type="PROSITE" id="PS50088">
    <property type="entry name" value="ANK_REPEAT"/>
    <property type="match status" value="1"/>
</dbReference>
<dbReference type="EnsemblMetazoa" id="CapteT159631">
    <property type="protein sequence ID" value="CapteP159631"/>
    <property type="gene ID" value="CapteG159631"/>
</dbReference>
<name>R7UD87_CAPTE</name>
<keyword evidence="1" id="KW-0040">ANK repeat</keyword>
<dbReference type="InterPro" id="IPR016024">
    <property type="entry name" value="ARM-type_fold"/>
</dbReference>
<dbReference type="OMA" id="FMGLFKT"/>
<dbReference type="OrthoDB" id="1683831at2759"/>
<reference evidence="5" key="3">
    <citation type="submission" date="2015-06" db="UniProtKB">
        <authorList>
            <consortium name="EnsemblMetazoa"/>
        </authorList>
    </citation>
    <scope>IDENTIFICATION</scope>
</reference>
<dbReference type="SMART" id="SM00185">
    <property type="entry name" value="ARM"/>
    <property type="match status" value="9"/>
</dbReference>
<feature type="repeat" description="ARM" evidence="2">
    <location>
        <begin position="685"/>
        <end position="727"/>
    </location>
</feature>
<evidence type="ECO:0000256" key="2">
    <source>
        <dbReference type="PROSITE-ProRule" id="PRU00259"/>
    </source>
</evidence>
<proteinExistence type="predicted"/>
<feature type="compositionally biased region" description="Polar residues" evidence="3">
    <location>
        <begin position="1335"/>
        <end position="1362"/>
    </location>
</feature>
<dbReference type="Pfam" id="PF12796">
    <property type="entry name" value="Ank_2"/>
    <property type="match status" value="1"/>
</dbReference>
<dbReference type="HOGENOM" id="CLU_006481_0_0_1"/>
<feature type="region of interest" description="Disordered" evidence="3">
    <location>
        <begin position="1285"/>
        <end position="1364"/>
    </location>
</feature>
<reference evidence="4 6" key="2">
    <citation type="journal article" date="2013" name="Nature">
        <title>Insights into bilaterian evolution from three spiralian genomes.</title>
        <authorList>
            <person name="Simakov O."/>
            <person name="Marletaz F."/>
            <person name="Cho S.J."/>
            <person name="Edsinger-Gonzales E."/>
            <person name="Havlak P."/>
            <person name="Hellsten U."/>
            <person name="Kuo D.H."/>
            <person name="Larsson T."/>
            <person name="Lv J."/>
            <person name="Arendt D."/>
            <person name="Savage R."/>
            <person name="Osoegawa K."/>
            <person name="de Jong P."/>
            <person name="Grimwood J."/>
            <person name="Chapman J.A."/>
            <person name="Shapiro H."/>
            <person name="Aerts A."/>
            <person name="Otillar R.P."/>
            <person name="Terry A.Y."/>
            <person name="Boore J.L."/>
            <person name="Grigoriev I.V."/>
            <person name="Lindberg D.R."/>
            <person name="Seaver E.C."/>
            <person name="Weisblat D.A."/>
            <person name="Putnam N.H."/>
            <person name="Rokhsar D.S."/>
        </authorList>
    </citation>
    <scope>NUCLEOTIDE SEQUENCE</scope>
    <source>
        <strain evidence="4 6">I ESC-2004</strain>
    </source>
</reference>
<dbReference type="PANTHER" id="PTHR46464">
    <property type="entry name" value="ANK_REP_REGION DOMAIN-CONTAINING PROTEIN"/>
    <property type="match status" value="1"/>
</dbReference>
<feature type="repeat" description="ARM" evidence="2">
    <location>
        <begin position="977"/>
        <end position="1006"/>
    </location>
</feature>
<reference evidence="6" key="1">
    <citation type="submission" date="2012-12" db="EMBL/GenBank/DDBJ databases">
        <authorList>
            <person name="Hellsten U."/>
            <person name="Grimwood J."/>
            <person name="Chapman J.A."/>
            <person name="Shapiro H."/>
            <person name="Aerts A."/>
            <person name="Otillar R.P."/>
            <person name="Terry A.Y."/>
            <person name="Boore J.L."/>
            <person name="Simakov O."/>
            <person name="Marletaz F."/>
            <person name="Cho S.-J."/>
            <person name="Edsinger-Gonzales E."/>
            <person name="Havlak P."/>
            <person name="Kuo D.-H."/>
            <person name="Larsson T."/>
            <person name="Lv J."/>
            <person name="Arendt D."/>
            <person name="Savage R."/>
            <person name="Osoegawa K."/>
            <person name="de Jong P."/>
            <person name="Lindberg D.R."/>
            <person name="Seaver E.C."/>
            <person name="Weisblat D.A."/>
            <person name="Putnam N.H."/>
            <person name="Grigoriev I.V."/>
            <person name="Rokhsar D.S."/>
        </authorList>
    </citation>
    <scope>NUCLEOTIDE SEQUENCE</scope>
    <source>
        <strain evidence="6">I ESC-2004</strain>
    </source>
</reference>
<dbReference type="Pfam" id="PF13637">
    <property type="entry name" value="Ank_4"/>
    <property type="match status" value="1"/>
</dbReference>
<dbReference type="PANTHER" id="PTHR46464:SF1">
    <property type="entry name" value="ANKYRIN AND ARMADILLO REPEAT-CONTAINING PROTEIN"/>
    <property type="match status" value="1"/>
</dbReference>
<dbReference type="Gene3D" id="1.25.10.10">
    <property type="entry name" value="Leucine-rich Repeat Variant"/>
    <property type="match status" value="3"/>
</dbReference>
<dbReference type="Pfam" id="PF00514">
    <property type="entry name" value="Arm"/>
    <property type="match status" value="2"/>
</dbReference>
<keyword evidence="6" id="KW-1185">Reference proteome</keyword>
<sequence length="1379" mass="153179">MGNVNEFFAMFLVPEEEGVDPLDLREVHQVIKELTYGIYVLNQVPTIALEANFDQSTSVQIPPAYMDTRVGQIMTNIDYMMKALWHGAYFPREKRTKFSERWRGNLDVNASGKPETKKTLLTEFTTAGLLDISKDPDFSTAFDKLPVDEPGDSDIANECRYFMSHVEELSMQMTVFQNSVHQHENLFLVDSDWLISSIVRVLEDKIDNAGYERLNARLQLHEIMLNEHLPKKAEIKKQLHLLKLIGFLVPFLVGMKKKMRIPDIKKMLPNMTGEVLKVERELPPLILSQDFKCKNFNFGNHYFHLHGGILIDNETPDVTPMPEEIAKQYDNIKFETLGFLSKNCEPGGTLHESYPLPVMQIAGKRYISMALEFETYYPQTPQKPKWVNCMWEEVTKLRPKRLPLSDTEIYEQFRKLFGYKRAIKYKNLPNGLKAAAQRGLVSMFATLCRKCQASRLGKQDEMGLSLIHHAAIWNRPQIIAVLILQSMDVNVRRNNNILSTGTHRLQLCQVRSGPTALHLAARCGSLDAASCLIANYANLMAVDQDGWAPIHHAAFYDHEQIVRLMIRKNEAMMELQTKNEYKSTPLLLAASSGALVCLKCLIDSGAQVLCTNAEGNNVIHLAAMRFHTNVLEFFIQWEHPEVPVWTLLVGMLRENQDAKKDAAVKCLEVMSTSNNNHWQQILSAGGVPALVDILRQDNTALQSVAASVLCNISEHEAVRKALTLTKACPILIQLLQSPVDEIQSRAAIVLSDLACVDDNQDTIAVEGGIPALVNLLDSELEDVLVNAVNAIRVMCIGNTANQSAVAEHGGIDPLVEFLTINSDILQAAASAAIAAVTAGHKGNQDLVIAEGAVKPIVTLIKGHNLTVQVKAAEALEALVDMNSSAQKAFLDLDAPKSLMRVLKMFSMEVKEQAACALWALAGQTKAQQKHIAERIGIQQLCEILLRDSERLQYVGCLGMMALGREDLESQNRIANGGGIPPLVRLLRQPKTSERVLLSVIQALGTLCVGIAHNSNKVMQAKISEEQGISLLVQLMLAPPSVDIQVEVAYTLGCVVLSNRENQEKLRQHAHFKFDTLLDLLESKDETLRLKAGQALTIFAFNNTPQQFAIREAGGIHFSCFAEFLDSNEEYYRSYAAFQVVVLARVIVDQDQVSLTARGVTTLVKVLDAEDDDSVILAASLMSSLAHTRAGIPDAMTTVGAIDMLIKKLYVSNEQVRGAVAISLGYLSFNRTAARLLLVACRNTPGLYELLIANIGTNPKISRDFTEEFRRCQLVGLPCLSLEVNGGPPAIPPRRLPSRPKTSHPSRRFRNRDDDRSLSAPAAVHRARSAGPSRMKSVQTPDNASSFKSSKVSLIETPHSSAFNRRDTCMKTSVTAWEKK</sequence>
<feature type="repeat" description="ARM" evidence="2">
    <location>
        <begin position="726"/>
        <end position="768"/>
    </location>
</feature>
<dbReference type="InterPro" id="IPR000225">
    <property type="entry name" value="Armadillo"/>
</dbReference>
<protein>
    <submittedName>
        <fullName evidence="4 5">Uncharacterized protein</fullName>
    </submittedName>
</protein>
<dbReference type="InterPro" id="IPR043379">
    <property type="entry name" value="ANKAR"/>
</dbReference>
<dbReference type="PROSITE" id="PS50176">
    <property type="entry name" value="ARM_REPEAT"/>
    <property type="match status" value="4"/>
</dbReference>
<dbReference type="EMBL" id="KB302616">
    <property type="protein sequence ID" value="ELU04066.1"/>
    <property type="molecule type" value="Genomic_DNA"/>
</dbReference>
<dbReference type="EMBL" id="AMQN01008257">
    <property type="status" value="NOT_ANNOTATED_CDS"/>
    <property type="molecule type" value="Genomic_DNA"/>
</dbReference>